<dbReference type="CDD" id="cd18161">
    <property type="entry name" value="REC_hyHK_blue-like"/>
    <property type="match status" value="1"/>
</dbReference>
<feature type="domain" description="Histidine kinase" evidence="5">
    <location>
        <begin position="533"/>
        <end position="757"/>
    </location>
</feature>
<evidence type="ECO:0000313" key="10">
    <source>
        <dbReference type="Proteomes" id="UP000681594"/>
    </source>
</evidence>
<dbReference type="SUPFAM" id="SSF55874">
    <property type="entry name" value="ATPase domain of HSP90 chaperone/DNA topoisomerase II/histidine kinase"/>
    <property type="match status" value="1"/>
</dbReference>
<dbReference type="InterPro" id="IPR036890">
    <property type="entry name" value="HATPase_C_sf"/>
</dbReference>
<dbReference type="InterPro" id="IPR035965">
    <property type="entry name" value="PAS-like_dom_sf"/>
</dbReference>
<feature type="domain" description="PAS" evidence="7">
    <location>
        <begin position="1"/>
        <end position="66"/>
    </location>
</feature>
<dbReference type="Proteomes" id="UP000681594">
    <property type="component" value="Unassembled WGS sequence"/>
</dbReference>
<dbReference type="Pfam" id="PF02518">
    <property type="entry name" value="HATPase_c"/>
    <property type="match status" value="1"/>
</dbReference>
<keyword evidence="3 4" id="KW-0597">Phosphoprotein</keyword>
<protein>
    <recommendedName>
        <fullName evidence="2">histidine kinase</fullName>
        <ecNumber evidence="2">2.7.13.3</ecNumber>
    </recommendedName>
</protein>
<dbReference type="PANTHER" id="PTHR43065:SF42">
    <property type="entry name" value="TWO-COMPONENT SENSOR PPRA"/>
    <property type="match status" value="1"/>
</dbReference>
<dbReference type="NCBIfam" id="TIGR00229">
    <property type="entry name" value="sensory_box"/>
    <property type="match status" value="3"/>
</dbReference>
<dbReference type="InterPro" id="IPR036097">
    <property type="entry name" value="HisK_dim/P_sf"/>
</dbReference>
<comment type="caution">
    <text evidence="9">The sequence shown here is derived from an EMBL/GenBank/DDBJ whole genome shotgun (WGS) entry which is preliminary data.</text>
</comment>
<dbReference type="InterPro" id="IPR005467">
    <property type="entry name" value="His_kinase_dom"/>
</dbReference>
<dbReference type="InterPro" id="IPR003661">
    <property type="entry name" value="HisK_dim/P_dom"/>
</dbReference>
<dbReference type="Gene3D" id="2.10.70.100">
    <property type="match status" value="2"/>
</dbReference>
<dbReference type="CDD" id="cd00130">
    <property type="entry name" value="PAS"/>
    <property type="match status" value="3"/>
</dbReference>
<dbReference type="Pfam" id="PF00512">
    <property type="entry name" value="HisKA"/>
    <property type="match status" value="1"/>
</dbReference>
<evidence type="ECO:0000256" key="2">
    <source>
        <dbReference type="ARBA" id="ARBA00012438"/>
    </source>
</evidence>
<name>A0ABS4AFR0_9PROT</name>
<keyword evidence="10" id="KW-1185">Reference proteome</keyword>
<dbReference type="InterPro" id="IPR003594">
    <property type="entry name" value="HATPase_dom"/>
</dbReference>
<proteinExistence type="predicted"/>
<evidence type="ECO:0000259" key="5">
    <source>
        <dbReference type="PROSITE" id="PS50109"/>
    </source>
</evidence>
<feature type="domain" description="Response regulatory" evidence="6">
    <location>
        <begin position="780"/>
        <end position="896"/>
    </location>
</feature>
<dbReference type="PROSITE" id="PS50112">
    <property type="entry name" value="PAS"/>
    <property type="match status" value="2"/>
</dbReference>
<dbReference type="SUPFAM" id="SSF52172">
    <property type="entry name" value="CheY-like"/>
    <property type="match status" value="1"/>
</dbReference>
<dbReference type="PRINTS" id="PR00344">
    <property type="entry name" value="BCTRLSENSOR"/>
</dbReference>
<dbReference type="PROSITE" id="PS50109">
    <property type="entry name" value="HIS_KIN"/>
    <property type="match status" value="1"/>
</dbReference>
<dbReference type="InterPro" id="IPR001789">
    <property type="entry name" value="Sig_transdc_resp-reg_receiver"/>
</dbReference>
<feature type="modified residue" description="4-aspartylphosphate" evidence="4">
    <location>
        <position position="830"/>
    </location>
</feature>
<gene>
    <name evidence="9" type="ORF">J8J14_11270</name>
</gene>
<dbReference type="SMART" id="SM00091">
    <property type="entry name" value="PAS"/>
    <property type="match status" value="2"/>
</dbReference>
<dbReference type="InterPro" id="IPR011006">
    <property type="entry name" value="CheY-like_superfamily"/>
</dbReference>
<evidence type="ECO:0000259" key="7">
    <source>
        <dbReference type="PROSITE" id="PS50112"/>
    </source>
</evidence>
<dbReference type="Pfam" id="PF00072">
    <property type="entry name" value="Response_reg"/>
    <property type="match status" value="1"/>
</dbReference>
<dbReference type="Gene3D" id="3.30.450.20">
    <property type="entry name" value="PAS domain"/>
    <property type="match status" value="4"/>
</dbReference>
<comment type="catalytic activity">
    <reaction evidence="1">
        <text>ATP + protein L-histidine = ADP + protein N-phospho-L-histidine.</text>
        <dbReference type="EC" id="2.7.13.3"/>
    </reaction>
</comment>
<dbReference type="Gene3D" id="1.10.287.130">
    <property type="match status" value="1"/>
</dbReference>
<dbReference type="Gene3D" id="3.30.565.10">
    <property type="entry name" value="Histidine kinase-like ATPase, C-terminal domain"/>
    <property type="match status" value="1"/>
</dbReference>
<dbReference type="CDD" id="cd00082">
    <property type="entry name" value="HisKA"/>
    <property type="match status" value="1"/>
</dbReference>
<sequence>MARSGLPVLVSDARRAGEPVVYVNAAFTRLTGLEPGDIVGRAALVPLAPEADPGTLAALAGALRAGEPLEAELPVQRKDGSRFQGRLVIMPVADEAGQPCFSLATLADVTAAREAPVLRAEQCLQRRALDEVNGRLRATLATSGVMASWEWHIAERRIIGDARFAALYQLEVEEAARGVAPSVFFSIIHPQDLTRIRLAVGGVLRGAEVFSKEYRIVLQGGETRWVQARGRCYREGEEVRTGRFIGTLVDVTEQKRAEERLRVAQTAGGIGTYEYVSGFGTASVSGQFCRLLGLQLAESLPLRTINAVVHPEDVPIIDASAEPQIGSISQAEFRITRPDTGELRWLMRRGEYQRDTETSDIRFSGVIYDVTDAKRTEAALRRLNEGLEAQVAERTADRNRLWRLSAEIMLVARFDGTIAAVNPAWLAVLGWSEVDLPGRDLFSLIHPEDAGRVRDGIAALSRREGLTRFDSRLRGRDGAYRWISWSAASGEGLVNAVGRDVTAEKEQAEALRQAEEQLRQSQKMEAVGQLTGGLAHDFNNLLTGIIGSLELLRMRVAQGRLAQVDRYVMAAQGAANRAAALTHRLLAFSRRQTLAPKATQPNQLISGMEELIRRTMGPEIRVETVLDAGLWTTLCDPNQLENALLNLCINARDAMPDGGRLTIETGNAQLDERGSRQRDMEPGEYVVICVSDTGMGMSAEVAARAFDPFFTTKPIGQGTGLGLSMIYGFAKQSGGQIHIHSEPEKGTRMRLYLPRHVGEAEGDEASAVPSALLRAVQGETVLVVDDEPTIRLLVAEVLEDLGYKAIEVGDGAAALQVLQSGARIDLLVTDVGLPGGINGRQVADAGRALRPGLKVLFITGYAESAVMGSGQLEPGMHVLTKPFAMEAVAARIRDLIGAP</sequence>
<accession>A0ABS4AFR0</accession>
<evidence type="ECO:0000259" key="6">
    <source>
        <dbReference type="PROSITE" id="PS50110"/>
    </source>
</evidence>
<feature type="domain" description="PAC" evidence="8">
    <location>
        <begin position="329"/>
        <end position="382"/>
    </location>
</feature>
<organism evidence="9 10">
    <name type="scientific">Pararoseomonas baculiformis</name>
    <dbReference type="NCBI Taxonomy" id="2820812"/>
    <lineage>
        <taxon>Bacteria</taxon>
        <taxon>Pseudomonadati</taxon>
        <taxon>Pseudomonadota</taxon>
        <taxon>Alphaproteobacteria</taxon>
        <taxon>Acetobacterales</taxon>
        <taxon>Acetobacteraceae</taxon>
        <taxon>Pararoseomonas</taxon>
    </lineage>
</organism>
<dbReference type="SMART" id="SM00448">
    <property type="entry name" value="REC"/>
    <property type="match status" value="1"/>
</dbReference>
<dbReference type="InterPro" id="IPR001610">
    <property type="entry name" value="PAC"/>
</dbReference>
<dbReference type="InterPro" id="IPR013655">
    <property type="entry name" value="PAS_fold_3"/>
</dbReference>
<feature type="domain" description="PAC" evidence="8">
    <location>
        <begin position="69"/>
        <end position="121"/>
    </location>
</feature>
<feature type="domain" description="PAS" evidence="7">
    <location>
        <begin position="409"/>
        <end position="464"/>
    </location>
</feature>
<dbReference type="SUPFAM" id="SSF47384">
    <property type="entry name" value="Homodimeric domain of signal transducing histidine kinase"/>
    <property type="match status" value="1"/>
</dbReference>
<evidence type="ECO:0000259" key="8">
    <source>
        <dbReference type="PROSITE" id="PS50113"/>
    </source>
</evidence>
<evidence type="ECO:0000256" key="4">
    <source>
        <dbReference type="PROSITE-ProRule" id="PRU00169"/>
    </source>
</evidence>
<dbReference type="SUPFAM" id="SSF55785">
    <property type="entry name" value="PYP-like sensor domain (PAS domain)"/>
    <property type="match status" value="4"/>
</dbReference>
<dbReference type="Pfam" id="PF08447">
    <property type="entry name" value="PAS_3"/>
    <property type="match status" value="3"/>
</dbReference>
<dbReference type="PANTHER" id="PTHR43065">
    <property type="entry name" value="SENSOR HISTIDINE KINASE"/>
    <property type="match status" value="1"/>
</dbReference>
<dbReference type="SMART" id="SM00388">
    <property type="entry name" value="HisKA"/>
    <property type="match status" value="1"/>
</dbReference>
<dbReference type="SMART" id="SM00086">
    <property type="entry name" value="PAC"/>
    <property type="match status" value="4"/>
</dbReference>
<dbReference type="EC" id="2.7.13.3" evidence="2"/>
<dbReference type="PROSITE" id="PS50110">
    <property type="entry name" value="RESPONSE_REGULATORY"/>
    <property type="match status" value="1"/>
</dbReference>
<dbReference type="SMART" id="SM00387">
    <property type="entry name" value="HATPase_c"/>
    <property type="match status" value="1"/>
</dbReference>
<dbReference type="Gene3D" id="3.40.50.2300">
    <property type="match status" value="1"/>
</dbReference>
<evidence type="ECO:0000313" key="9">
    <source>
        <dbReference type="EMBL" id="MBP0445360.1"/>
    </source>
</evidence>
<dbReference type="Pfam" id="PF13426">
    <property type="entry name" value="PAS_9"/>
    <property type="match status" value="1"/>
</dbReference>
<dbReference type="InterPro" id="IPR000014">
    <property type="entry name" value="PAS"/>
</dbReference>
<dbReference type="InterPro" id="IPR000700">
    <property type="entry name" value="PAS-assoc_C"/>
</dbReference>
<dbReference type="PROSITE" id="PS50113">
    <property type="entry name" value="PAC"/>
    <property type="match status" value="3"/>
</dbReference>
<dbReference type="InterPro" id="IPR004358">
    <property type="entry name" value="Sig_transdc_His_kin-like_C"/>
</dbReference>
<reference evidence="9 10" key="1">
    <citation type="submission" date="2021-03" db="EMBL/GenBank/DDBJ databases">
        <authorList>
            <person name="So Y."/>
        </authorList>
    </citation>
    <scope>NUCLEOTIDE SEQUENCE [LARGE SCALE GENOMIC DNA]</scope>
    <source>
        <strain evidence="9 10">SSH11</strain>
    </source>
</reference>
<evidence type="ECO:0000256" key="1">
    <source>
        <dbReference type="ARBA" id="ARBA00000085"/>
    </source>
</evidence>
<feature type="domain" description="PAC" evidence="8">
    <location>
        <begin position="210"/>
        <end position="263"/>
    </location>
</feature>
<dbReference type="CDD" id="cd16919">
    <property type="entry name" value="HATPase_CckA-like"/>
    <property type="match status" value="1"/>
</dbReference>
<evidence type="ECO:0000256" key="3">
    <source>
        <dbReference type="ARBA" id="ARBA00022553"/>
    </source>
</evidence>
<dbReference type="EMBL" id="JAGIZB010000009">
    <property type="protein sequence ID" value="MBP0445360.1"/>
    <property type="molecule type" value="Genomic_DNA"/>
</dbReference>